<dbReference type="Pfam" id="PF05971">
    <property type="entry name" value="Methyltransf_10"/>
    <property type="match status" value="1"/>
</dbReference>
<name>A0ABD0T5Z3_LOXSC</name>
<feature type="region of interest" description="Disordered" evidence="7">
    <location>
        <begin position="358"/>
        <end position="394"/>
    </location>
</feature>
<evidence type="ECO:0000313" key="8">
    <source>
        <dbReference type="EMBL" id="KAL0838766.1"/>
    </source>
</evidence>
<feature type="binding site" evidence="6">
    <location>
        <position position="130"/>
    </location>
    <ligand>
        <name>S-adenosyl-L-methionine</name>
        <dbReference type="ChEBI" id="CHEBI:59789"/>
    </ligand>
</feature>
<sequence>MALNNYMHPRNVYKTPPDFAKLAKIYPEFSSVTVMDVSGKVTIDFKDPHSLRILTKCLLKSDFGVDIEIPEDRLVPTLPLRLNYVLWIEDLLLAIKRNDNVWGIDIGTGACAIYPVLAATKNKWNMIGTETDPESLLKAQENIDRNNLSYFIKLSKNTTTSLVQYLLDSELGQRFDFCMCNPPFYSSIQELCESRNPSRHPPKNGFTGSPQELVTEGGELEFCRKLIDESKVYKDRIIFFTTMVGHKYNLKELLNDLASEGIKHTHTEFCQGRVTRWGLAWTYQDHDIYKLVPPRDKLRKKSLPIAYQLTELPNRPYEIETCSEKIKEILNELQIEKKILSKRGKSISMHIKALKNTWSHQRRKRRLLKRQEEQEAKRMRSDSSGVSESSQNESLEKLQRVVNSAININHNNNNGSILESQVTENNISACQEPILQAFLKIFKKDDAILCEIEYLDGNAGKEGLHQIVQYIKNNWK</sequence>
<gene>
    <name evidence="8" type="ORF">ABMA28_016815</name>
</gene>
<evidence type="ECO:0000256" key="7">
    <source>
        <dbReference type="SAM" id="MobiDB-lite"/>
    </source>
</evidence>
<evidence type="ECO:0000256" key="4">
    <source>
        <dbReference type="ARBA" id="ARBA00022691"/>
    </source>
</evidence>
<dbReference type="GO" id="GO:0032259">
    <property type="term" value="P:methylation"/>
    <property type="evidence" value="ECO:0007669"/>
    <property type="project" value="UniProtKB-KW"/>
</dbReference>
<dbReference type="SUPFAM" id="SSF53335">
    <property type="entry name" value="S-adenosyl-L-methionine-dependent methyltransferases"/>
    <property type="match status" value="1"/>
</dbReference>
<dbReference type="EMBL" id="JBEDNZ010000009">
    <property type="protein sequence ID" value="KAL0838766.1"/>
    <property type="molecule type" value="Genomic_DNA"/>
</dbReference>
<dbReference type="Gene3D" id="3.40.50.150">
    <property type="entry name" value="Vaccinia Virus protein VP39"/>
    <property type="match status" value="1"/>
</dbReference>
<evidence type="ECO:0000256" key="6">
    <source>
        <dbReference type="PIRSR" id="PIRSR037350-1"/>
    </source>
</evidence>
<comment type="caution">
    <text evidence="8">The sequence shown here is derived from an EMBL/GenBank/DDBJ whole genome shotgun (WGS) entry which is preliminary data.</text>
</comment>
<feature type="binding site" evidence="6">
    <location>
        <position position="81"/>
    </location>
    <ligand>
        <name>S-adenosyl-L-methionine</name>
        <dbReference type="ChEBI" id="CHEBI:59789"/>
    </ligand>
</feature>
<protein>
    <recommendedName>
        <fullName evidence="5">U6 small nuclear RNA (adenine-(43)-N(6))-methyltransferase</fullName>
        <ecNumber evidence="5">2.1.1.-</ecNumber>
    </recommendedName>
</protein>
<feature type="compositionally biased region" description="Basic and acidic residues" evidence="7">
    <location>
        <begin position="369"/>
        <end position="381"/>
    </location>
</feature>
<comment type="similarity">
    <text evidence="1 5">Belongs to the methyltransferase superfamily. METTL16/RlmF family.</text>
</comment>
<dbReference type="EC" id="2.1.1.-" evidence="5"/>
<dbReference type="Proteomes" id="UP001549921">
    <property type="component" value="Unassembled WGS sequence"/>
</dbReference>
<feature type="binding site" evidence="6">
    <location>
        <position position="181"/>
    </location>
    <ligand>
        <name>S-adenosyl-L-methionine</name>
        <dbReference type="ChEBI" id="CHEBI:59789"/>
    </ligand>
</feature>
<keyword evidence="4 6" id="KW-0949">S-adenosyl-L-methionine</keyword>
<organism evidence="8 9">
    <name type="scientific">Loxostege sticticalis</name>
    <name type="common">Beet webworm moth</name>
    <dbReference type="NCBI Taxonomy" id="481309"/>
    <lineage>
        <taxon>Eukaryota</taxon>
        <taxon>Metazoa</taxon>
        <taxon>Ecdysozoa</taxon>
        <taxon>Arthropoda</taxon>
        <taxon>Hexapoda</taxon>
        <taxon>Insecta</taxon>
        <taxon>Pterygota</taxon>
        <taxon>Neoptera</taxon>
        <taxon>Endopterygota</taxon>
        <taxon>Lepidoptera</taxon>
        <taxon>Glossata</taxon>
        <taxon>Ditrysia</taxon>
        <taxon>Pyraloidea</taxon>
        <taxon>Crambidae</taxon>
        <taxon>Pyraustinae</taxon>
        <taxon>Loxostege</taxon>
    </lineage>
</organism>
<dbReference type="GO" id="GO:0008168">
    <property type="term" value="F:methyltransferase activity"/>
    <property type="evidence" value="ECO:0007669"/>
    <property type="project" value="UniProtKB-UniRule"/>
</dbReference>
<dbReference type="InterPro" id="IPR029063">
    <property type="entry name" value="SAM-dependent_MTases_sf"/>
</dbReference>
<proteinExistence type="inferred from homology"/>
<dbReference type="PANTHER" id="PTHR13393">
    <property type="entry name" value="SAM-DEPENDENT METHYLTRANSFERASE"/>
    <property type="match status" value="1"/>
</dbReference>
<keyword evidence="3 5" id="KW-0808">Transferase</keyword>
<keyword evidence="2 5" id="KW-0489">Methyltransferase</keyword>
<dbReference type="InterPro" id="IPR017182">
    <property type="entry name" value="METTL16/PsiM"/>
</dbReference>
<feature type="compositionally biased region" description="Low complexity" evidence="7">
    <location>
        <begin position="382"/>
        <end position="393"/>
    </location>
</feature>
<dbReference type="PIRSF" id="PIRSF037350">
    <property type="entry name" value="Mtase_ZK1128_prd"/>
    <property type="match status" value="1"/>
</dbReference>
<dbReference type="AlphaFoldDB" id="A0ABD0T5Z3"/>
<evidence type="ECO:0000256" key="3">
    <source>
        <dbReference type="ARBA" id="ARBA00022679"/>
    </source>
</evidence>
<evidence type="ECO:0000256" key="5">
    <source>
        <dbReference type="PIRNR" id="PIRNR037350"/>
    </source>
</evidence>
<evidence type="ECO:0000313" key="9">
    <source>
        <dbReference type="Proteomes" id="UP001549921"/>
    </source>
</evidence>
<evidence type="ECO:0000256" key="2">
    <source>
        <dbReference type="ARBA" id="ARBA00022603"/>
    </source>
</evidence>
<dbReference type="InterPro" id="IPR010286">
    <property type="entry name" value="METTL16/RlmF"/>
</dbReference>
<evidence type="ECO:0000256" key="1">
    <source>
        <dbReference type="ARBA" id="ARBA00005878"/>
    </source>
</evidence>
<feature type="binding site" evidence="6">
    <location>
        <position position="107"/>
    </location>
    <ligand>
        <name>S-adenosyl-L-methionine</name>
        <dbReference type="ChEBI" id="CHEBI:59789"/>
    </ligand>
</feature>
<reference evidence="8 9" key="1">
    <citation type="submission" date="2024-06" db="EMBL/GenBank/DDBJ databases">
        <title>A chromosome-level genome assembly of beet webworm, Loxostege sticticalis.</title>
        <authorList>
            <person name="Zhang Y."/>
        </authorList>
    </citation>
    <scope>NUCLEOTIDE SEQUENCE [LARGE SCALE GENOMIC DNA]</scope>
    <source>
        <strain evidence="8">AQ028</strain>
        <tissue evidence="8">Male pupae</tissue>
    </source>
</reference>
<dbReference type="PANTHER" id="PTHR13393:SF0">
    <property type="entry name" value="RNA N6-ADENOSINE-METHYLTRANSFERASE METTL16"/>
    <property type="match status" value="1"/>
</dbReference>
<accession>A0ABD0T5Z3</accession>